<feature type="domain" description="Transposase DDE" evidence="1">
    <location>
        <begin position="9"/>
        <end position="431"/>
    </location>
</feature>
<protein>
    <recommendedName>
        <fullName evidence="1">Transposase DDE domain-containing protein</fullName>
    </recommendedName>
</protein>
<dbReference type="HOGENOM" id="CLU_028186_7_2_9"/>
<dbReference type="OrthoDB" id="6627885at2"/>
<dbReference type="EMBL" id="KI271613">
    <property type="protein sequence ID" value="ERL63800.1"/>
    <property type="molecule type" value="Genomic_DNA"/>
</dbReference>
<dbReference type="Proteomes" id="UP000030647">
    <property type="component" value="Unassembled WGS sequence"/>
</dbReference>
<dbReference type="RefSeq" id="WP_022530914.1">
    <property type="nucleotide sequence ID" value="NZ_KI271613.1"/>
</dbReference>
<dbReference type="SUPFAM" id="SSF53098">
    <property type="entry name" value="Ribonuclease H-like"/>
    <property type="match status" value="1"/>
</dbReference>
<evidence type="ECO:0000313" key="3">
    <source>
        <dbReference type="Proteomes" id="UP000030647"/>
    </source>
</evidence>
<keyword evidence="3" id="KW-1185">Reference proteome</keyword>
<dbReference type="InterPro" id="IPR025668">
    <property type="entry name" value="Tnp_DDE_dom"/>
</dbReference>
<name>U4TKA7_9LACO</name>
<accession>U4TKA7</accession>
<dbReference type="NCBIfam" id="NF033539">
    <property type="entry name" value="transpos_IS1380"/>
    <property type="match status" value="1"/>
</dbReference>
<evidence type="ECO:0000313" key="2">
    <source>
        <dbReference type="EMBL" id="ERL63800.1"/>
    </source>
</evidence>
<sequence length="442" mass="50033">MPNVRHFTDKDNQKVVLTDDGDTITTNGGLLSVAQFCEASGIFSSFRDTIEFKDYRKLPLYDNYNLLEQYLLQHIAGYLTDSAANSLRHDPLFQLLYGKVLATQSTFSRFLGRASDLHTLKTLHTALESVAATYINRQANSFLILDIDSTFSATYGHQEGAAYNTHYDKCALNPLLIAEATSGGMLVDAQLRSGDTYTSAEAAAFLSEGLTRYASHPLVVRGDSGFAVPKLYDLVEDRMKMYVFRLKANCRLFDMAQAKFENDPDVDPHKANDVHYYTIQYRAYTWREARKVIVMATRDQQLVPHYQYFVTNLPLTPQDVVAAYRQRGTMENYIKEAKNGYGFDRTNSTDFFTNEVRMVMASIAYNIMKRMAAEVLPSSEKQKSIDSLRLDLFRIGARFTSHAGVLTIHYTTSNPQNALFWHVYDNITRLREQACPSAAQAA</sequence>
<reference evidence="3" key="1">
    <citation type="journal article" date="2013" name="Genome Announc.">
        <title>Whole-Genome Sequencing of Lactobacillus shenzhenensis Strain LY-73T.</title>
        <authorList>
            <person name="Lin Z."/>
            <person name="Liu Z."/>
            <person name="Yang R."/>
            <person name="Zou Y."/>
            <person name="Wan D."/>
            <person name="Chen J."/>
            <person name="Guo M."/>
            <person name="Zhao J."/>
            <person name="Fang C."/>
            <person name="Yang R."/>
            <person name="Liu F."/>
        </authorList>
    </citation>
    <scope>NUCLEOTIDE SEQUENCE [LARGE SCALE GENOMIC DNA]</scope>
    <source>
        <strain evidence="3">LY-73</strain>
    </source>
</reference>
<dbReference type="Pfam" id="PF13701">
    <property type="entry name" value="DDE_Tnp_1_4"/>
    <property type="match status" value="1"/>
</dbReference>
<organism evidence="2 3">
    <name type="scientific">Schleiferilactobacillus shenzhenensis LY-73</name>
    <dbReference type="NCBI Taxonomy" id="1231336"/>
    <lineage>
        <taxon>Bacteria</taxon>
        <taxon>Bacillati</taxon>
        <taxon>Bacillota</taxon>
        <taxon>Bacilli</taxon>
        <taxon>Lactobacillales</taxon>
        <taxon>Lactobacillaceae</taxon>
        <taxon>Schleiferilactobacillus</taxon>
    </lineage>
</organism>
<evidence type="ECO:0000259" key="1">
    <source>
        <dbReference type="Pfam" id="PF13701"/>
    </source>
</evidence>
<dbReference type="InterPro" id="IPR012337">
    <property type="entry name" value="RNaseH-like_sf"/>
</dbReference>
<dbReference type="AlphaFoldDB" id="U4TKA7"/>
<proteinExistence type="predicted"/>
<gene>
    <name evidence="2" type="ORF">L248_2160</name>
</gene>
<dbReference type="eggNOG" id="COG3385">
    <property type="taxonomic scope" value="Bacteria"/>
</dbReference>
<dbReference type="InterPro" id="IPR047960">
    <property type="entry name" value="Transpos_IS1380"/>
</dbReference>